<evidence type="ECO:0000256" key="1">
    <source>
        <dbReference type="SAM" id="Phobius"/>
    </source>
</evidence>
<organism evidence="2 3">
    <name type="scientific">Cellulomonas rhizosphaerae</name>
    <dbReference type="NCBI Taxonomy" id="2293719"/>
    <lineage>
        <taxon>Bacteria</taxon>
        <taxon>Bacillati</taxon>
        <taxon>Actinomycetota</taxon>
        <taxon>Actinomycetes</taxon>
        <taxon>Micrococcales</taxon>
        <taxon>Cellulomonadaceae</taxon>
        <taxon>Cellulomonas</taxon>
    </lineage>
</organism>
<sequence length="135" mass="13991">MGDLLVLLSSVPLAASIVLLFNRRGGLVDWGGSAAAVRGVRIRGACFLLGLLMLGVGLTLGLQQGWTTSSAVEAGVAAAALVAFAVYRPRVVALAQTGRRQAPRIRLAPRARTVWLMLFALSALASLVLSVLAVA</sequence>
<gene>
    <name evidence="2" type="ORF">D1825_09190</name>
</gene>
<keyword evidence="1" id="KW-0812">Transmembrane</keyword>
<reference evidence="2 3" key="1">
    <citation type="submission" date="2018-08" db="EMBL/GenBank/DDBJ databases">
        <title>Cellulomonas rhizosphaerae sp. nov., a novel actinomycete isolated from soil.</title>
        <authorList>
            <person name="Tian Y."/>
        </authorList>
    </citation>
    <scope>NUCLEOTIDE SEQUENCE [LARGE SCALE GENOMIC DNA]</scope>
    <source>
        <strain evidence="2 3">NEAU-TCZ24</strain>
    </source>
</reference>
<keyword evidence="1" id="KW-0472">Membrane</keyword>
<evidence type="ECO:0000313" key="2">
    <source>
        <dbReference type="EMBL" id="RHA41003.1"/>
    </source>
</evidence>
<feature type="transmembrane region" description="Helical" evidence="1">
    <location>
        <begin position="42"/>
        <end position="62"/>
    </location>
</feature>
<feature type="transmembrane region" description="Helical" evidence="1">
    <location>
        <begin position="114"/>
        <end position="134"/>
    </location>
</feature>
<protein>
    <submittedName>
        <fullName evidence="2">Uncharacterized protein</fullName>
    </submittedName>
</protein>
<keyword evidence="3" id="KW-1185">Reference proteome</keyword>
<accession>A0A413RLN1</accession>
<feature type="transmembrane region" description="Helical" evidence="1">
    <location>
        <begin position="6"/>
        <end position="22"/>
    </location>
</feature>
<dbReference type="RefSeq" id="WP_118767127.1">
    <property type="nucleotide sequence ID" value="NZ_QWKP01000189.1"/>
</dbReference>
<evidence type="ECO:0000313" key="3">
    <source>
        <dbReference type="Proteomes" id="UP000283374"/>
    </source>
</evidence>
<proteinExistence type="predicted"/>
<dbReference type="EMBL" id="QWKP01000189">
    <property type="protein sequence ID" value="RHA41003.1"/>
    <property type="molecule type" value="Genomic_DNA"/>
</dbReference>
<feature type="transmembrane region" description="Helical" evidence="1">
    <location>
        <begin position="74"/>
        <end position="93"/>
    </location>
</feature>
<name>A0A413RLN1_9CELL</name>
<keyword evidence="1" id="KW-1133">Transmembrane helix</keyword>
<dbReference type="Proteomes" id="UP000283374">
    <property type="component" value="Unassembled WGS sequence"/>
</dbReference>
<dbReference type="AlphaFoldDB" id="A0A413RLN1"/>
<comment type="caution">
    <text evidence="2">The sequence shown here is derived from an EMBL/GenBank/DDBJ whole genome shotgun (WGS) entry which is preliminary data.</text>
</comment>